<dbReference type="InterPro" id="IPR017937">
    <property type="entry name" value="Thioredoxin_CS"/>
</dbReference>
<evidence type="ECO:0000256" key="9">
    <source>
        <dbReference type="PIRSR" id="PIRSR000077-4"/>
    </source>
</evidence>
<feature type="active site" description="Nucleophile" evidence="8">
    <location>
        <position position="32"/>
    </location>
</feature>
<comment type="caution">
    <text evidence="11">The sequence shown here is derived from an EMBL/GenBank/DDBJ whole genome shotgun (WGS) entry which is preliminary data.</text>
</comment>
<dbReference type="GO" id="GO:0005829">
    <property type="term" value="C:cytosol"/>
    <property type="evidence" value="ECO:0007669"/>
    <property type="project" value="TreeGrafter"/>
</dbReference>
<dbReference type="EMBL" id="PEXW01000057">
    <property type="protein sequence ID" value="PIS40586.1"/>
    <property type="molecule type" value="Genomic_DNA"/>
</dbReference>
<name>A0A2H0YQ89_9BACT</name>
<dbReference type="CDD" id="cd02947">
    <property type="entry name" value="TRX_family"/>
    <property type="match status" value="1"/>
</dbReference>
<evidence type="ECO:0000256" key="3">
    <source>
        <dbReference type="ARBA" id="ARBA00022982"/>
    </source>
</evidence>
<proteinExistence type="inferred from homology"/>
<dbReference type="FunFam" id="3.40.30.10:FF:000001">
    <property type="entry name" value="Thioredoxin"/>
    <property type="match status" value="1"/>
</dbReference>
<dbReference type="AlphaFoldDB" id="A0A2H0YQ89"/>
<reference evidence="12" key="1">
    <citation type="submission" date="2017-09" db="EMBL/GenBank/DDBJ databases">
        <title>Depth-based differentiation of microbial function through sediment-hosted aquifers and enrichment of novel symbionts in the deep terrestrial subsurface.</title>
        <authorList>
            <person name="Probst A.J."/>
            <person name="Ladd B."/>
            <person name="Jarett J.K."/>
            <person name="Geller-Mcgrath D.E."/>
            <person name="Sieber C.M.K."/>
            <person name="Emerson J.B."/>
            <person name="Anantharaman K."/>
            <person name="Thomas B.C."/>
            <person name="Malmstrom R."/>
            <person name="Stieglmeier M."/>
            <person name="Klingl A."/>
            <person name="Woyke T."/>
            <person name="Ryan C.M."/>
            <person name="Banfield J.F."/>
        </authorList>
    </citation>
    <scope>NUCLEOTIDE SEQUENCE [LARGE SCALE GENOMIC DNA]</scope>
</reference>
<evidence type="ECO:0000256" key="2">
    <source>
        <dbReference type="ARBA" id="ARBA00022448"/>
    </source>
</evidence>
<feature type="site" description="Deprotonates C-terminal active site Cys" evidence="8">
    <location>
        <position position="26"/>
    </location>
</feature>
<dbReference type="PRINTS" id="PR00421">
    <property type="entry name" value="THIOREDOXIN"/>
</dbReference>
<keyword evidence="2" id="KW-0813">Transport</keyword>
<keyword evidence="5 9" id="KW-0676">Redox-active center</keyword>
<dbReference type="GO" id="GO:0015035">
    <property type="term" value="F:protein-disulfide reductase activity"/>
    <property type="evidence" value="ECO:0007669"/>
    <property type="project" value="UniProtKB-UniRule"/>
</dbReference>
<dbReference type="SUPFAM" id="SSF52833">
    <property type="entry name" value="Thioredoxin-like"/>
    <property type="match status" value="1"/>
</dbReference>
<feature type="domain" description="Thioredoxin" evidence="10">
    <location>
        <begin position="1"/>
        <end position="108"/>
    </location>
</feature>
<feature type="site" description="Contributes to redox potential value" evidence="8">
    <location>
        <position position="33"/>
    </location>
</feature>
<dbReference type="PROSITE" id="PS51352">
    <property type="entry name" value="THIOREDOXIN_2"/>
    <property type="match status" value="1"/>
</dbReference>
<sequence length="108" mass="12170">MPEVQFTDQNFKAEVLEEKTKPVLVDFWATWCGPCKVQGPIIEEVAKEIGSKAKVGKLEVDENPQTAQEYGIMSIPTLVIFKSGKPIWRISALQSKEAIMKELKAHIR</sequence>
<evidence type="ECO:0000256" key="5">
    <source>
        <dbReference type="ARBA" id="ARBA00023284"/>
    </source>
</evidence>
<evidence type="ECO:0000313" key="12">
    <source>
        <dbReference type="Proteomes" id="UP000236845"/>
    </source>
</evidence>
<dbReference type="Gene3D" id="3.40.30.10">
    <property type="entry name" value="Glutaredoxin"/>
    <property type="match status" value="1"/>
</dbReference>
<protein>
    <recommendedName>
        <fullName evidence="6 7">Thioredoxin</fullName>
    </recommendedName>
</protein>
<feature type="site" description="Contributes to redox potential value" evidence="8">
    <location>
        <position position="34"/>
    </location>
</feature>
<dbReference type="NCBIfam" id="TIGR01068">
    <property type="entry name" value="thioredoxin"/>
    <property type="match status" value="1"/>
</dbReference>
<feature type="active site" description="Nucleophile" evidence="8">
    <location>
        <position position="35"/>
    </location>
</feature>
<evidence type="ECO:0000259" key="10">
    <source>
        <dbReference type="PROSITE" id="PS51352"/>
    </source>
</evidence>
<evidence type="ECO:0000313" key="11">
    <source>
        <dbReference type="EMBL" id="PIS40586.1"/>
    </source>
</evidence>
<dbReference type="InterPro" id="IPR036249">
    <property type="entry name" value="Thioredoxin-like_sf"/>
</dbReference>
<evidence type="ECO:0000256" key="4">
    <source>
        <dbReference type="ARBA" id="ARBA00023157"/>
    </source>
</evidence>
<dbReference type="PANTHER" id="PTHR45663">
    <property type="entry name" value="GEO12009P1"/>
    <property type="match status" value="1"/>
</dbReference>
<dbReference type="PIRSF" id="PIRSF000077">
    <property type="entry name" value="Thioredoxin"/>
    <property type="match status" value="1"/>
</dbReference>
<evidence type="ECO:0000256" key="8">
    <source>
        <dbReference type="PIRSR" id="PIRSR000077-1"/>
    </source>
</evidence>
<evidence type="ECO:0000256" key="7">
    <source>
        <dbReference type="PIRNR" id="PIRNR000077"/>
    </source>
</evidence>
<dbReference type="Pfam" id="PF00085">
    <property type="entry name" value="Thioredoxin"/>
    <property type="match status" value="1"/>
</dbReference>
<keyword evidence="4 9" id="KW-1015">Disulfide bond</keyword>
<organism evidence="11 12">
    <name type="scientific">Candidatus Kerfeldbacteria bacterium CG08_land_8_20_14_0_20_43_14</name>
    <dbReference type="NCBI Taxonomy" id="2014246"/>
    <lineage>
        <taxon>Bacteria</taxon>
        <taxon>Candidatus Kerfeldiibacteriota</taxon>
    </lineage>
</organism>
<dbReference type="GO" id="GO:0045454">
    <property type="term" value="P:cell redox homeostasis"/>
    <property type="evidence" value="ECO:0007669"/>
    <property type="project" value="TreeGrafter"/>
</dbReference>
<gene>
    <name evidence="11" type="primary">trxA</name>
    <name evidence="11" type="ORF">COT26_02545</name>
</gene>
<feature type="disulfide bond" description="Redox-active" evidence="9">
    <location>
        <begin position="32"/>
        <end position="35"/>
    </location>
</feature>
<dbReference type="Proteomes" id="UP000236845">
    <property type="component" value="Unassembled WGS sequence"/>
</dbReference>
<keyword evidence="3" id="KW-0249">Electron transport</keyword>
<dbReference type="InterPro" id="IPR005746">
    <property type="entry name" value="Thioredoxin"/>
</dbReference>
<evidence type="ECO:0000256" key="6">
    <source>
        <dbReference type="NCBIfam" id="TIGR01068"/>
    </source>
</evidence>
<evidence type="ECO:0000256" key="1">
    <source>
        <dbReference type="ARBA" id="ARBA00008987"/>
    </source>
</evidence>
<dbReference type="PANTHER" id="PTHR45663:SF11">
    <property type="entry name" value="GEO12009P1"/>
    <property type="match status" value="1"/>
</dbReference>
<accession>A0A2H0YQ89</accession>
<comment type="similarity">
    <text evidence="1 7">Belongs to the thioredoxin family.</text>
</comment>
<dbReference type="PROSITE" id="PS00194">
    <property type="entry name" value="THIOREDOXIN_1"/>
    <property type="match status" value="1"/>
</dbReference>
<dbReference type="InterPro" id="IPR013766">
    <property type="entry name" value="Thioredoxin_domain"/>
</dbReference>